<reference evidence="3" key="1">
    <citation type="journal article" date="2023" name="Mol. Phylogenet. Evol.">
        <title>Genome-scale phylogeny and comparative genomics of the fungal order Sordariales.</title>
        <authorList>
            <person name="Hensen N."/>
            <person name="Bonometti L."/>
            <person name="Westerberg I."/>
            <person name="Brannstrom I.O."/>
            <person name="Guillou S."/>
            <person name="Cros-Aarteil S."/>
            <person name="Calhoun S."/>
            <person name="Haridas S."/>
            <person name="Kuo A."/>
            <person name="Mondo S."/>
            <person name="Pangilinan J."/>
            <person name="Riley R."/>
            <person name="LaButti K."/>
            <person name="Andreopoulos B."/>
            <person name="Lipzen A."/>
            <person name="Chen C."/>
            <person name="Yan M."/>
            <person name="Daum C."/>
            <person name="Ng V."/>
            <person name="Clum A."/>
            <person name="Steindorff A."/>
            <person name="Ohm R.A."/>
            <person name="Martin F."/>
            <person name="Silar P."/>
            <person name="Natvig D.O."/>
            <person name="Lalanne C."/>
            <person name="Gautier V."/>
            <person name="Ament-Velasquez S.L."/>
            <person name="Kruys A."/>
            <person name="Hutchinson M.I."/>
            <person name="Powell A.J."/>
            <person name="Barry K."/>
            <person name="Miller A.N."/>
            <person name="Grigoriev I.V."/>
            <person name="Debuchy R."/>
            <person name="Gladieux P."/>
            <person name="Hiltunen Thoren M."/>
            <person name="Johannesson H."/>
        </authorList>
    </citation>
    <scope>NUCLEOTIDE SEQUENCE</scope>
    <source>
        <strain evidence="3">CBS 560.94</strain>
    </source>
</reference>
<comment type="caution">
    <text evidence="3">The sequence shown here is derived from an EMBL/GenBank/DDBJ whole genome shotgun (WGS) entry which is preliminary data.</text>
</comment>
<feature type="compositionally biased region" description="Basic and acidic residues" evidence="1">
    <location>
        <begin position="46"/>
        <end position="65"/>
    </location>
</feature>
<dbReference type="RefSeq" id="XP_062682218.1">
    <property type="nucleotide sequence ID" value="XM_062821921.1"/>
</dbReference>
<name>A0AAE0MS09_9PEZI</name>
<dbReference type="PANTHER" id="PTHR24148">
    <property type="entry name" value="ANKYRIN REPEAT DOMAIN-CONTAINING PROTEIN 39 HOMOLOG-RELATED"/>
    <property type="match status" value="1"/>
</dbReference>
<dbReference type="InterPro" id="IPR052895">
    <property type="entry name" value="HetReg/Transcr_Mod"/>
</dbReference>
<evidence type="ECO:0000259" key="2">
    <source>
        <dbReference type="Pfam" id="PF06985"/>
    </source>
</evidence>
<sequence>MDLAFTSTRIAAQLEKIRQIQQQYRHATNCGTRSDGYDADVSDDGLSDHQIEDMTDDTHNDTCDHVDEESEGVGSRKCGDAHSDGPSWSGNGHCMSDTESDDESRTSDSASEVSDSGCGDIEMDMIEDRVYSDYLKDIQEEYRALASIDPHGYGPLRHERREIRLLFIMPREFRSVTGRELVSCFSVVQQLDTAEPFTGLSYVWGDEKDTLPIILNNKVVQVTRNLATALRHIEHDRGRLGVRIFWVDALCINQKDNSEKSRQVQMMGDIYKRATRVFAWLGRATRRTIPVFKWIRRSVARVTSRYESNNPDRVFRHDIRNYAWLSQSPSPIRDVYRTFMTKVVRPRHVRLLNEFIGLCRHPYWQRIWILQEISSYSPVKIHLGCNSLDLRYADLFCRITKAAFWWHDGLCEAQLIPTCPLHIWSMKDAVKPLRAISIVGRAIARQCLFYMLVDTMEAQPSDPTPHFQSTKPEDRIFALLGLAGDAPDLGLTPDYSKGVKEIYTETASSILRLHGELSLLSFTQVPKLIEGLPSWAPDWSMVLPAWPLYRHFHRPEESGACLMQTSQNPRVDGNNLILTGVSVDTVYSTLSNQMFDGAAAREIQEFMMSAMEFIKHHISNPMRSYANKMNTLEALYHVCIPDANLEPKIIFEGNYGFAEFLWDFEVSMGAQYARPIPDFIHVIFSRFQSHYHWGRRIFSTARGFIGLGPEYVEEGDVVVILYGGKVPFLLRPVEDGRQGHYELIGEAYMYGMMEGEFMWTNPPTQEFTLV</sequence>
<dbReference type="AlphaFoldDB" id="A0AAE0MS09"/>
<dbReference type="Pfam" id="PF06985">
    <property type="entry name" value="HET"/>
    <property type="match status" value="1"/>
</dbReference>
<gene>
    <name evidence="3" type="ORF">B0H65DRAFT_210118</name>
</gene>
<dbReference type="GeneID" id="87859075"/>
<dbReference type="InterPro" id="IPR010730">
    <property type="entry name" value="HET"/>
</dbReference>
<dbReference type="PANTHER" id="PTHR24148:SF64">
    <property type="entry name" value="HETEROKARYON INCOMPATIBILITY DOMAIN-CONTAINING PROTEIN"/>
    <property type="match status" value="1"/>
</dbReference>
<accession>A0AAE0MS09</accession>
<proteinExistence type="predicted"/>
<organism evidence="3 4">
    <name type="scientific">Neurospora tetraspora</name>
    <dbReference type="NCBI Taxonomy" id="94610"/>
    <lineage>
        <taxon>Eukaryota</taxon>
        <taxon>Fungi</taxon>
        <taxon>Dikarya</taxon>
        <taxon>Ascomycota</taxon>
        <taxon>Pezizomycotina</taxon>
        <taxon>Sordariomycetes</taxon>
        <taxon>Sordariomycetidae</taxon>
        <taxon>Sordariales</taxon>
        <taxon>Sordariaceae</taxon>
        <taxon>Neurospora</taxon>
    </lineage>
</organism>
<dbReference type="Pfam" id="PF26639">
    <property type="entry name" value="Het-6_barrel"/>
    <property type="match status" value="1"/>
</dbReference>
<protein>
    <submittedName>
        <fullName evidence="3">Heterokaryon incompatibility protein-domain-containing protein</fullName>
    </submittedName>
</protein>
<evidence type="ECO:0000313" key="3">
    <source>
        <dbReference type="EMBL" id="KAK3345605.1"/>
    </source>
</evidence>
<dbReference type="Proteomes" id="UP001278500">
    <property type="component" value="Unassembled WGS sequence"/>
</dbReference>
<keyword evidence="4" id="KW-1185">Reference proteome</keyword>
<evidence type="ECO:0000256" key="1">
    <source>
        <dbReference type="SAM" id="MobiDB-lite"/>
    </source>
</evidence>
<feature type="region of interest" description="Disordered" evidence="1">
    <location>
        <begin position="29"/>
        <end position="119"/>
    </location>
</feature>
<reference evidence="3" key="2">
    <citation type="submission" date="2023-06" db="EMBL/GenBank/DDBJ databases">
        <authorList>
            <consortium name="Lawrence Berkeley National Laboratory"/>
            <person name="Haridas S."/>
            <person name="Hensen N."/>
            <person name="Bonometti L."/>
            <person name="Westerberg I."/>
            <person name="Brannstrom I.O."/>
            <person name="Guillou S."/>
            <person name="Cros-Aarteil S."/>
            <person name="Calhoun S."/>
            <person name="Kuo A."/>
            <person name="Mondo S."/>
            <person name="Pangilinan J."/>
            <person name="Riley R."/>
            <person name="Labutti K."/>
            <person name="Andreopoulos B."/>
            <person name="Lipzen A."/>
            <person name="Chen C."/>
            <person name="Yanf M."/>
            <person name="Daum C."/>
            <person name="Ng V."/>
            <person name="Clum A."/>
            <person name="Steindorff A."/>
            <person name="Ohm R."/>
            <person name="Martin F."/>
            <person name="Silar P."/>
            <person name="Natvig D."/>
            <person name="Lalanne C."/>
            <person name="Gautier V."/>
            <person name="Ament-Velasquez S.L."/>
            <person name="Kruys A."/>
            <person name="Hutchinson M.I."/>
            <person name="Powell A.J."/>
            <person name="Barry K."/>
            <person name="Miller A.N."/>
            <person name="Grigoriev I.V."/>
            <person name="Debuchy R."/>
            <person name="Gladieux P."/>
            <person name="Thoren M.H."/>
            <person name="Johannesson H."/>
        </authorList>
    </citation>
    <scope>NUCLEOTIDE SEQUENCE</scope>
    <source>
        <strain evidence="3">CBS 560.94</strain>
    </source>
</reference>
<feature type="domain" description="Heterokaryon incompatibility" evidence="2">
    <location>
        <begin position="198"/>
        <end position="372"/>
    </location>
</feature>
<evidence type="ECO:0000313" key="4">
    <source>
        <dbReference type="Proteomes" id="UP001278500"/>
    </source>
</evidence>
<dbReference type="EMBL" id="JAUEPP010000004">
    <property type="protein sequence ID" value="KAK3345605.1"/>
    <property type="molecule type" value="Genomic_DNA"/>
</dbReference>